<dbReference type="PATRIC" id="fig|1299331.3.peg.1234"/>
<dbReference type="FunFam" id="3.40.50.300:FF:000221">
    <property type="entry name" value="Multidrug ABC transporter ATP-binding protein"/>
    <property type="match status" value="1"/>
</dbReference>
<feature type="domain" description="ABC transmembrane type-1" evidence="15">
    <location>
        <begin position="1"/>
        <end position="144"/>
    </location>
</feature>
<dbReference type="InterPro" id="IPR003593">
    <property type="entry name" value="AAA+_ATPase"/>
</dbReference>
<dbReference type="InterPro" id="IPR036640">
    <property type="entry name" value="ABC1_TM_sf"/>
</dbReference>
<keyword evidence="3" id="KW-1003">Cell membrane</keyword>
<evidence type="ECO:0000259" key="15">
    <source>
        <dbReference type="PROSITE" id="PS50929"/>
    </source>
</evidence>
<dbReference type="InterPro" id="IPR003439">
    <property type="entry name" value="ABC_transporter-like_ATP-bd"/>
</dbReference>
<evidence type="ECO:0000256" key="4">
    <source>
        <dbReference type="ARBA" id="ARBA00022519"/>
    </source>
</evidence>
<accession>X8CQ26</accession>
<evidence type="ECO:0000259" key="14">
    <source>
        <dbReference type="PROSITE" id="PS50893"/>
    </source>
</evidence>
<dbReference type="EMBL" id="JAOG01000001">
    <property type="protein sequence ID" value="EUA58134.1"/>
    <property type="molecule type" value="Genomic_DNA"/>
</dbReference>
<dbReference type="AlphaFoldDB" id="X8CQ26"/>
<comment type="caution">
    <text evidence="16">The sequence shown here is derived from an EMBL/GenBank/DDBJ whole genome shotgun (WGS) entry which is preliminary data.</text>
</comment>
<dbReference type="GO" id="GO:0005524">
    <property type="term" value="F:ATP binding"/>
    <property type="evidence" value="ECO:0007669"/>
    <property type="project" value="UniProtKB-KW"/>
</dbReference>
<dbReference type="GO" id="GO:0016887">
    <property type="term" value="F:ATP hydrolysis activity"/>
    <property type="evidence" value="ECO:0007669"/>
    <property type="project" value="InterPro"/>
</dbReference>
<comment type="similarity">
    <text evidence="11">Belongs to the ABC transporter superfamily. Siderophore-Fe(3+) uptake transporter (SIUT) (TC 3.A.1.21) family.</text>
</comment>
<keyword evidence="6" id="KW-0547">Nucleotide-binding</keyword>
<dbReference type="GO" id="GO:0140359">
    <property type="term" value="F:ABC-type transporter activity"/>
    <property type="evidence" value="ECO:0007669"/>
    <property type="project" value="InterPro"/>
</dbReference>
<name>X8CQ26_MYCIT</name>
<evidence type="ECO:0000256" key="2">
    <source>
        <dbReference type="ARBA" id="ARBA00022448"/>
    </source>
</evidence>
<dbReference type="PROSITE" id="PS50929">
    <property type="entry name" value="ABC_TM1F"/>
    <property type="match status" value="1"/>
</dbReference>
<keyword evidence="9" id="KW-1133">Transmembrane helix</keyword>
<evidence type="ECO:0000256" key="9">
    <source>
        <dbReference type="ARBA" id="ARBA00022989"/>
    </source>
</evidence>
<dbReference type="PANTHER" id="PTHR24221:SF654">
    <property type="entry name" value="ATP-BINDING CASSETTE SUB-FAMILY B MEMBER 6"/>
    <property type="match status" value="1"/>
</dbReference>
<dbReference type="InterPro" id="IPR011527">
    <property type="entry name" value="ABC1_TM_dom"/>
</dbReference>
<feature type="domain" description="ABC transporter" evidence="14">
    <location>
        <begin position="177"/>
        <end position="410"/>
    </location>
</feature>
<keyword evidence="4" id="KW-0997">Cell inner membrane</keyword>
<comment type="subunit">
    <text evidence="12">Forms a heterodimer with IrtA.</text>
</comment>
<evidence type="ECO:0000313" key="17">
    <source>
        <dbReference type="Proteomes" id="UP000020825"/>
    </source>
</evidence>
<dbReference type="GO" id="GO:0005886">
    <property type="term" value="C:plasma membrane"/>
    <property type="evidence" value="ECO:0007669"/>
    <property type="project" value="UniProtKB-SubCell"/>
</dbReference>
<evidence type="ECO:0000256" key="5">
    <source>
        <dbReference type="ARBA" id="ARBA00022692"/>
    </source>
</evidence>
<evidence type="ECO:0000313" key="16">
    <source>
        <dbReference type="EMBL" id="EUA58134.1"/>
    </source>
</evidence>
<dbReference type="PANTHER" id="PTHR24221">
    <property type="entry name" value="ATP-BINDING CASSETTE SUB-FAMILY B"/>
    <property type="match status" value="1"/>
</dbReference>
<dbReference type="SMART" id="SM00382">
    <property type="entry name" value="AAA"/>
    <property type="match status" value="1"/>
</dbReference>
<dbReference type="Gene3D" id="1.20.1560.10">
    <property type="entry name" value="ABC transporter type 1, transmembrane domain"/>
    <property type="match status" value="1"/>
</dbReference>
<dbReference type="InterPro" id="IPR039421">
    <property type="entry name" value="Type_1_exporter"/>
</dbReference>
<evidence type="ECO:0000256" key="12">
    <source>
        <dbReference type="ARBA" id="ARBA00066052"/>
    </source>
</evidence>
<evidence type="ECO:0000256" key="10">
    <source>
        <dbReference type="ARBA" id="ARBA00023136"/>
    </source>
</evidence>
<dbReference type="Proteomes" id="UP000020825">
    <property type="component" value="Unassembled WGS sequence"/>
</dbReference>
<evidence type="ECO:0000256" key="8">
    <source>
        <dbReference type="ARBA" id="ARBA00022967"/>
    </source>
</evidence>
<keyword evidence="10" id="KW-0472">Membrane</keyword>
<dbReference type="PROSITE" id="PS00211">
    <property type="entry name" value="ABC_TRANSPORTER_1"/>
    <property type="match status" value="1"/>
</dbReference>
<dbReference type="InterPro" id="IPR027417">
    <property type="entry name" value="P-loop_NTPase"/>
</dbReference>
<keyword evidence="2" id="KW-0813">Transport</keyword>
<dbReference type="Gene3D" id="3.40.50.300">
    <property type="entry name" value="P-loop containing nucleotide triphosphate hydrolases"/>
    <property type="match status" value="1"/>
</dbReference>
<dbReference type="InterPro" id="IPR017871">
    <property type="entry name" value="ABC_transporter-like_CS"/>
</dbReference>
<dbReference type="SUPFAM" id="SSF90123">
    <property type="entry name" value="ABC transporter transmembrane region"/>
    <property type="match status" value="1"/>
</dbReference>
<evidence type="ECO:0000256" key="13">
    <source>
        <dbReference type="ARBA" id="ARBA00070320"/>
    </source>
</evidence>
<evidence type="ECO:0000256" key="7">
    <source>
        <dbReference type="ARBA" id="ARBA00022840"/>
    </source>
</evidence>
<comment type="subcellular location">
    <subcellularLocation>
        <location evidence="1">Cell inner membrane</location>
        <topology evidence="1">Multi-pass membrane protein</topology>
    </subcellularLocation>
</comment>
<keyword evidence="8" id="KW-1278">Translocase</keyword>
<dbReference type="SUPFAM" id="SSF52540">
    <property type="entry name" value="P-loop containing nucleoside triphosphate hydrolases"/>
    <property type="match status" value="1"/>
</dbReference>
<proteinExistence type="inferred from homology"/>
<evidence type="ECO:0000256" key="3">
    <source>
        <dbReference type="ARBA" id="ARBA00022475"/>
    </source>
</evidence>
<organism evidence="16 17">
    <name type="scientific">Mycobacterium intracellulare 1956</name>
    <dbReference type="NCBI Taxonomy" id="1299331"/>
    <lineage>
        <taxon>Bacteria</taxon>
        <taxon>Bacillati</taxon>
        <taxon>Actinomycetota</taxon>
        <taxon>Actinomycetes</taxon>
        <taxon>Mycobacteriales</taxon>
        <taxon>Mycobacteriaceae</taxon>
        <taxon>Mycobacterium</taxon>
        <taxon>Mycobacterium avium complex (MAC)</taxon>
    </lineage>
</organism>
<evidence type="ECO:0000256" key="6">
    <source>
        <dbReference type="ARBA" id="ARBA00022741"/>
    </source>
</evidence>
<evidence type="ECO:0000256" key="11">
    <source>
        <dbReference type="ARBA" id="ARBA00023455"/>
    </source>
</evidence>
<dbReference type="PROSITE" id="PS50893">
    <property type="entry name" value="ABC_TRANSPORTER_2"/>
    <property type="match status" value="1"/>
</dbReference>
<reference evidence="16 17" key="1">
    <citation type="submission" date="2013-12" db="EMBL/GenBank/DDBJ databases">
        <authorList>
            <person name="Zelazny A."/>
            <person name="Olivier K."/>
            <person name="Holland S."/>
            <person name="Lenaerts A."/>
            <person name="Ordway D."/>
            <person name="DeGroote M.A."/>
            <person name="Parker T."/>
            <person name="Sizemore C."/>
            <person name="Tallon L.J."/>
            <person name="Sadzewicz L.K."/>
            <person name="Sengamalay N."/>
            <person name="Fraser C.M."/>
            <person name="Hine E."/>
            <person name="Shefchek K.A."/>
            <person name="Das S.P."/>
            <person name="Tettelin H."/>
        </authorList>
    </citation>
    <scope>NUCLEOTIDE SEQUENCE [LARGE SCALE GENOMIC DNA]</scope>
    <source>
        <strain evidence="16 17">1956</strain>
    </source>
</reference>
<evidence type="ECO:0000256" key="1">
    <source>
        <dbReference type="ARBA" id="ARBA00004429"/>
    </source>
</evidence>
<gene>
    <name evidence="16" type="ORF">I550_1271</name>
</gene>
<dbReference type="Pfam" id="PF00005">
    <property type="entry name" value="ABC_tran"/>
    <property type="match status" value="1"/>
</dbReference>
<keyword evidence="7" id="KW-0067">ATP-binding</keyword>
<sequence length="426" mass="45611">MALVLFAPVLVYLVLTSSLTIQSGPRIPQSQRWAETMSGEAGAYLEGQPVIRVFGGAAASSFRRRLDEYVGFLVAWQRPLAGKKTFMDLVTRPSTFLWLIATTGTLLVVGGRMDPVNLLPFLLLGTTFGARLLGIAYGLGGIRAGMLAARRLQNTLDEAELAVRDHGQAQGEPTKAVVFDDVSFGYRPGVPVIHDVSLALCPGTVTALVGPSGSGKSTLAALLARFHDVDQGSIRVGGQDIRSMTADELYAQVGFVLQETQLVHGTVAENIALAAPEATPAQIEQAAREAQIHDRIMRLPDGYDTMLGAGSGLSGGERQRLTIARAILAGTGVLILDEATAFADPESEYLVQQALNRLTQDRTVLVIAHRLHTITRAHQIVVLDHGRVVERGTHDELLAADGRYRRLWEGGQRDEVAAGAAGEGAR</sequence>
<protein>
    <recommendedName>
        <fullName evidence="13">Mycobactin import ATP-binding/permease protein IrtB</fullName>
    </recommendedName>
</protein>
<keyword evidence="5" id="KW-0812">Transmembrane</keyword>
<dbReference type="GO" id="GO:0034040">
    <property type="term" value="F:ATPase-coupled lipid transmembrane transporter activity"/>
    <property type="evidence" value="ECO:0007669"/>
    <property type="project" value="TreeGrafter"/>
</dbReference>